<keyword evidence="4" id="KW-1185">Reference proteome</keyword>
<dbReference type="OrthoDB" id="6115360at2"/>
<dbReference type="EMBL" id="MTSM01000006">
    <property type="protein sequence ID" value="OPX55833.1"/>
    <property type="molecule type" value="Genomic_DNA"/>
</dbReference>
<feature type="transmembrane region" description="Helical" evidence="1">
    <location>
        <begin position="12"/>
        <end position="31"/>
    </location>
</feature>
<keyword evidence="1" id="KW-0472">Membrane</keyword>
<sequence>MDTKYKARLHALYFIFAGIGTLILGGVNYLHQSHLSAWLLDIGGFLLLSCGVYNFWRIYQPSRIIPFLILLFFGGLSIAGQWQPTILAANWAYLLPLYLFSLLAFQSALTLIMLYAVIFTLSTTVQLDGIERLQVLFLFWSATTIACVLIFTSRERQHHLQKLVSIDAESGAYNEQQLIDDLPRELARADRENTSLTILCVQSRNSATPISLQKINKKLKAQLRPFDRVYRYQNQLVALLPSAHHADNLKLCEKFQISLDKSIALAAVIPNEHDNEQDILRKTTLAMQKARGQETNTPLCLISDFDTYLDEADDGEEYV</sequence>
<dbReference type="InterPro" id="IPR043128">
    <property type="entry name" value="Rev_trsase/Diguanyl_cyclase"/>
</dbReference>
<evidence type="ECO:0000259" key="2">
    <source>
        <dbReference type="SMART" id="SM00267"/>
    </source>
</evidence>
<evidence type="ECO:0000256" key="1">
    <source>
        <dbReference type="SAM" id="Phobius"/>
    </source>
</evidence>
<dbReference type="STRING" id="64969.SAMN02745127_00995"/>
<dbReference type="SMART" id="SM00267">
    <property type="entry name" value="GGDEF"/>
    <property type="match status" value="1"/>
</dbReference>
<feature type="transmembrane region" description="Helical" evidence="1">
    <location>
        <begin position="95"/>
        <end position="121"/>
    </location>
</feature>
<accession>A0A1T4N514</accession>
<dbReference type="AlphaFoldDB" id="A0A1T4N514"/>
<name>A0A1T4N514_9GAMM</name>
<evidence type="ECO:0000313" key="3">
    <source>
        <dbReference type="EMBL" id="OPX55833.1"/>
    </source>
</evidence>
<protein>
    <recommendedName>
        <fullName evidence="2">GGDEF domain-containing protein</fullName>
    </recommendedName>
</protein>
<dbReference type="Gene3D" id="3.30.70.270">
    <property type="match status" value="1"/>
</dbReference>
<keyword evidence="1" id="KW-1133">Transmembrane helix</keyword>
<gene>
    <name evidence="3" type="ORF">BTE48_06425</name>
</gene>
<reference evidence="3 4" key="1">
    <citation type="submission" date="2017-01" db="EMBL/GenBank/DDBJ databases">
        <title>Genome Sequencing of a Marine Spirillum, Oceanospirillum multiglobuliferum ATCC 33336, from Japan.</title>
        <authorList>
            <person name="Carney J.G."/>
            <person name="Trachtenberg A.M."/>
            <person name="Rheaume B.A."/>
            <person name="Linnane J.D."/>
            <person name="Pitts N.L."/>
            <person name="Mykles D.L."/>
            <person name="Maclea K.S."/>
        </authorList>
    </citation>
    <scope>NUCLEOTIDE SEQUENCE [LARGE SCALE GENOMIC DNA]</scope>
    <source>
        <strain evidence="3 4">ATCC 33336</strain>
    </source>
</reference>
<keyword evidence="1" id="KW-0812">Transmembrane</keyword>
<organism evidence="3 4">
    <name type="scientific">Oceanospirillum multiglobuliferum</name>
    <dbReference type="NCBI Taxonomy" id="64969"/>
    <lineage>
        <taxon>Bacteria</taxon>
        <taxon>Pseudomonadati</taxon>
        <taxon>Pseudomonadota</taxon>
        <taxon>Gammaproteobacteria</taxon>
        <taxon>Oceanospirillales</taxon>
        <taxon>Oceanospirillaceae</taxon>
        <taxon>Oceanospirillum</taxon>
    </lineage>
</organism>
<feature type="transmembrane region" description="Helical" evidence="1">
    <location>
        <begin position="133"/>
        <end position="152"/>
    </location>
</feature>
<dbReference type="Proteomes" id="UP000191418">
    <property type="component" value="Unassembled WGS sequence"/>
</dbReference>
<feature type="domain" description="GGDEF" evidence="2">
    <location>
        <begin position="153"/>
        <end position="301"/>
    </location>
</feature>
<dbReference type="SUPFAM" id="SSF55073">
    <property type="entry name" value="Nucleotide cyclase"/>
    <property type="match status" value="1"/>
</dbReference>
<evidence type="ECO:0000313" key="4">
    <source>
        <dbReference type="Proteomes" id="UP000191418"/>
    </source>
</evidence>
<feature type="transmembrane region" description="Helical" evidence="1">
    <location>
        <begin position="37"/>
        <end position="56"/>
    </location>
</feature>
<dbReference type="InterPro" id="IPR000160">
    <property type="entry name" value="GGDEF_dom"/>
</dbReference>
<proteinExistence type="predicted"/>
<feature type="transmembrane region" description="Helical" evidence="1">
    <location>
        <begin position="63"/>
        <end position="83"/>
    </location>
</feature>
<dbReference type="InterPro" id="IPR029787">
    <property type="entry name" value="Nucleotide_cyclase"/>
</dbReference>
<dbReference type="RefSeq" id="WP_078744628.1">
    <property type="nucleotide sequence ID" value="NZ_FUXG01000005.1"/>
</dbReference>
<comment type="caution">
    <text evidence="3">The sequence shown here is derived from an EMBL/GenBank/DDBJ whole genome shotgun (WGS) entry which is preliminary data.</text>
</comment>